<keyword evidence="4" id="KW-1185">Reference proteome</keyword>
<dbReference type="GeneID" id="114841829"/>
<evidence type="ECO:0000256" key="1">
    <source>
        <dbReference type="SAM" id="MobiDB-lite"/>
    </source>
</evidence>
<organism evidence="4 5">
    <name type="scientific">Betta splendens</name>
    <name type="common">Siamese fighting fish</name>
    <dbReference type="NCBI Taxonomy" id="158456"/>
    <lineage>
        <taxon>Eukaryota</taxon>
        <taxon>Metazoa</taxon>
        <taxon>Chordata</taxon>
        <taxon>Craniata</taxon>
        <taxon>Vertebrata</taxon>
        <taxon>Euteleostomi</taxon>
        <taxon>Actinopterygii</taxon>
        <taxon>Neopterygii</taxon>
        <taxon>Teleostei</taxon>
        <taxon>Neoteleostei</taxon>
        <taxon>Acanthomorphata</taxon>
        <taxon>Anabantaria</taxon>
        <taxon>Anabantiformes</taxon>
        <taxon>Anabantoidei</taxon>
        <taxon>Osphronemidae</taxon>
        <taxon>Betta</taxon>
    </lineage>
</organism>
<feature type="region of interest" description="Disordered" evidence="1">
    <location>
        <begin position="350"/>
        <end position="389"/>
    </location>
</feature>
<dbReference type="RefSeq" id="XP_028982822.1">
    <property type="nucleotide sequence ID" value="XM_029126989.3"/>
</dbReference>
<feature type="signal peptide" evidence="3">
    <location>
        <begin position="1"/>
        <end position="21"/>
    </location>
</feature>
<dbReference type="InterPro" id="IPR050650">
    <property type="entry name" value="Type-II_Cytokine-TF_Rcpt"/>
</dbReference>
<feature type="chain" id="PRO_5027789467" evidence="3">
    <location>
        <begin position="22"/>
        <end position="389"/>
    </location>
</feature>
<keyword evidence="3" id="KW-0732">Signal</keyword>
<dbReference type="InParanoid" id="A0A6P7KJQ4"/>
<protein>
    <submittedName>
        <fullName evidence="5">Interferon gamma receptor 1-like isoform X1</fullName>
    </submittedName>
</protein>
<dbReference type="KEGG" id="bspl:114841829"/>
<reference evidence="5" key="1">
    <citation type="submission" date="2025-08" db="UniProtKB">
        <authorList>
            <consortium name="RefSeq"/>
        </authorList>
    </citation>
    <scope>IDENTIFICATION</scope>
</reference>
<dbReference type="OrthoDB" id="8758322at2759"/>
<evidence type="ECO:0000256" key="3">
    <source>
        <dbReference type="SAM" id="SignalP"/>
    </source>
</evidence>
<dbReference type="Proteomes" id="UP000515150">
    <property type="component" value="Chromosome 15"/>
</dbReference>
<evidence type="ECO:0000313" key="4">
    <source>
        <dbReference type="Proteomes" id="UP000515150"/>
    </source>
</evidence>
<feature type="compositionally biased region" description="Basic and acidic residues" evidence="1">
    <location>
        <begin position="378"/>
        <end position="389"/>
    </location>
</feature>
<keyword evidence="2" id="KW-0812">Transmembrane</keyword>
<name>A0A6P7KJQ4_BETSP</name>
<dbReference type="PANTHER" id="PTHR20859:SF87">
    <property type="entry name" value="CYTOKINE RECEPTOR FAMILY MEMBER B13-RELATED"/>
    <property type="match status" value="1"/>
</dbReference>
<gene>
    <name evidence="5" type="primary">ifngr1l</name>
</gene>
<feature type="transmembrane region" description="Helical" evidence="2">
    <location>
        <begin position="252"/>
        <end position="273"/>
    </location>
</feature>
<proteinExistence type="predicted"/>
<evidence type="ECO:0000256" key="2">
    <source>
        <dbReference type="SAM" id="Phobius"/>
    </source>
</evidence>
<dbReference type="AlphaFoldDB" id="A0A6P7KJQ4"/>
<dbReference type="CTD" id="794493"/>
<keyword evidence="2" id="KW-0472">Membrane</keyword>
<evidence type="ECO:0000313" key="5">
    <source>
        <dbReference type="RefSeq" id="XP_028982822.1"/>
    </source>
</evidence>
<dbReference type="GO" id="GO:0004896">
    <property type="term" value="F:cytokine receptor activity"/>
    <property type="evidence" value="ECO:0007669"/>
    <property type="project" value="TreeGrafter"/>
</dbReference>
<sequence length="389" mass="43789">MDWGGCAPVVLLLVCLRAAQAYGASLTNVTFHCHNLHNVLKWGYNQSSPGLSFNLYIGTIQPKPGFPKNLWFEPPSQEVDLSFLSDLNNEYLLELTAMIANKSAANSWDLTFSYLKESSSKRKCSVDLPAVNVTALPDANVQFKFKHPWLVYRRRLRGRSNLRHRKRASNSYDSQEMEDEKLPEFYYVVKMDQNHHEFICEDQVCEETLPVDASQKQHCLTIVGDMEMMKVQGTDVYCAKQYQGPTEPLTHIVPIVSSALVVFVVAVVAGMVYKKMTKPSESRLRSLVVTNSTTRTMKVEGEEITVPVLEPASPTPLLPEFTSIPAEFTHDHIPRLAIDDEGVVGDAEVEQVSGEEPGYRFINMDDDESENSNQGSGYERRPHVREPTA</sequence>
<dbReference type="PANTHER" id="PTHR20859">
    <property type="entry name" value="INTERFERON/INTERLEUKIN RECEPTOR"/>
    <property type="match status" value="1"/>
</dbReference>
<dbReference type="GO" id="GO:0005886">
    <property type="term" value="C:plasma membrane"/>
    <property type="evidence" value="ECO:0007669"/>
    <property type="project" value="TreeGrafter"/>
</dbReference>
<dbReference type="Gene3D" id="2.60.40.10">
    <property type="entry name" value="Immunoglobulins"/>
    <property type="match status" value="1"/>
</dbReference>
<keyword evidence="2" id="KW-1133">Transmembrane helix</keyword>
<accession>A0A6P7KJQ4</accession>
<dbReference type="InterPro" id="IPR013783">
    <property type="entry name" value="Ig-like_fold"/>
</dbReference>